<dbReference type="PANTHER" id="PTHR10772">
    <property type="entry name" value="10 KDA HEAT SHOCK PROTEIN"/>
    <property type="match status" value="1"/>
</dbReference>
<dbReference type="GO" id="GO:0005524">
    <property type="term" value="F:ATP binding"/>
    <property type="evidence" value="ECO:0007669"/>
    <property type="project" value="InterPro"/>
</dbReference>
<gene>
    <name evidence="3" type="primary">groES</name>
    <name evidence="3" type="synonym">groS</name>
    <name evidence="5" type="ORF">ERX29_04810</name>
</gene>
<dbReference type="SUPFAM" id="SSF50129">
    <property type="entry name" value="GroES-like"/>
    <property type="match status" value="1"/>
</dbReference>
<dbReference type="NCBIfam" id="NF001531">
    <property type="entry name" value="PRK00364.2-2"/>
    <property type="match status" value="1"/>
</dbReference>
<name>A0A4R6BV45_9STAP</name>
<dbReference type="Pfam" id="PF00166">
    <property type="entry name" value="Cpn10"/>
    <property type="match status" value="1"/>
</dbReference>
<sequence length="94" mass="10138">MLKPLGNRIVVEKTEKEQTTASGIILTDSAKEKSNEGTIVAVGPGRLLDNGTRAEMEVSVGDRIVYSQFGGTEVKLGEDKYLVLSEDDILAIVE</sequence>
<dbReference type="InterPro" id="IPR018369">
    <property type="entry name" value="Chaprnonin_Cpn10_CS"/>
</dbReference>
<keyword evidence="6" id="KW-1185">Reference proteome</keyword>
<dbReference type="GO" id="GO:0046872">
    <property type="term" value="F:metal ion binding"/>
    <property type="evidence" value="ECO:0007669"/>
    <property type="project" value="TreeGrafter"/>
</dbReference>
<dbReference type="Gene3D" id="2.30.33.40">
    <property type="entry name" value="GroES chaperonin"/>
    <property type="match status" value="1"/>
</dbReference>
<evidence type="ECO:0000256" key="4">
    <source>
        <dbReference type="RuleBase" id="RU000535"/>
    </source>
</evidence>
<accession>A0A4R6BV45</accession>
<evidence type="ECO:0000256" key="2">
    <source>
        <dbReference type="ARBA" id="ARBA00023186"/>
    </source>
</evidence>
<dbReference type="OrthoDB" id="9806791at2"/>
<comment type="similarity">
    <text evidence="1 3 4">Belongs to the GroES chaperonin family.</text>
</comment>
<dbReference type="Proteomes" id="UP000294802">
    <property type="component" value="Unassembled WGS sequence"/>
</dbReference>
<dbReference type="NCBIfam" id="NF001534">
    <property type="entry name" value="PRK00364.2-5"/>
    <property type="match status" value="1"/>
</dbReference>
<dbReference type="EMBL" id="SCWB01000006">
    <property type="protein sequence ID" value="TDM12139.1"/>
    <property type="molecule type" value="Genomic_DNA"/>
</dbReference>
<dbReference type="PANTHER" id="PTHR10772:SF58">
    <property type="entry name" value="CO-CHAPERONIN GROES"/>
    <property type="match status" value="1"/>
</dbReference>
<dbReference type="CDD" id="cd00320">
    <property type="entry name" value="cpn10"/>
    <property type="match status" value="1"/>
</dbReference>
<dbReference type="HAMAP" id="MF_00580">
    <property type="entry name" value="CH10"/>
    <property type="match status" value="1"/>
</dbReference>
<dbReference type="AlphaFoldDB" id="A0A4R6BV45"/>
<dbReference type="RefSeq" id="WP_133443562.1">
    <property type="nucleotide sequence ID" value="NZ_SCWB01000006.1"/>
</dbReference>
<dbReference type="InterPro" id="IPR020818">
    <property type="entry name" value="Chaperonin_GroES"/>
</dbReference>
<proteinExistence type="inferred from homology"/>
<dbReference type="NCBIfam" id="NF001532">
    <property type="entry name" value="PRK00364.2-3"/>
    <property type="match status" value="1"/>
</dbReference>
<evidence type="ECO:0000313" key="6">
    <source>
        <dbReference type="Proteomes" id="UP000294802"/>
    </source>
</evidence>
<dbReference type="GO" id="GO:0051082">
    <property type="term" value="F:unfolded protein binding"/>
    <property type="evidence" value="ECO:0007669"/>
    <property type="project" value="TreeGrafter"/>
</dbReference>
<dbReference type="GO" id="GO:0051087">
    <property type="term" value="F:protein-folding chaperone binding"/>
    <property type="evidence" value="ECO:0007669"/>
    <property type="project" value="TreeGrafter"/>
</dbReference>
<dbReference type="NCBIfam" id="NF001533">
    <property type="entry name" value="PRK00364.2-4"/>
    <property type="match status" value="1"/>
</dbReference>
<dbReference type="InterPro" id="IPR037124">
    <property type="entry name" value="Chaperonin_GroES_sf"/>
</dbReference>
<keyword evidence="2 3" id="KW-0143">Chaperone</keyword>
<reference evidence="5 6" key="1">
    <citation type="submission" date="2019-01" db="EMBL/GenBank/DDBJ databases">
        <title>Draft genome sequences of the type strains of six Macrococcus species.</title>
        <authorList>
            <person name="Mazhar S."/>
            <person name="Altermann E."/>
            <person name="Hill C."/>
            <person name="Mcauliffe O."/>
        </authorList>
    </citation>
    <scope>NUCLEOTIDE SEQUENCE [LARGE SCALE GENOMIC DNA]</scope>
    <source>
        <strain evidence="5 6">CCM4815</strain>
    </source>
</reference>
<dbReference type="PRINTS" id="PR00297">
    <property type="entry name" value="CHAPERONIN10"/>
</dbReference>
<evidence type="ECO:0000256" key="3">
    <source>
        <dbReference type="HAMAP-Rule" id="MF_00580"/>
    </source>
</evidence>
<protein>
    <recommendedName>
        <fullName evidence="3">Co-chaperonin GroES</fullName>
    </recommendedName>
    <alternativeName>
        <fullName evidence="3">10 kDa chaperonin</fullName>
    </alternativeName>
    <alternativeName>
        <fullName evidence="3">Chaperonin-10</fullName>
        <shortName evidence="3">Cpn10</shortName>
    </alternativeName>
</protein>
<dbReference type="InterPro" id="IPR011032">
    <property type="entry name" value="GroES-like_sf"/>
</dbReference>
<comment type="subunit">
    <text evidence="3">Heptamer of 7 subunits arranged in a ring. Interacts with the chaperonin GroEL.</text>
</comment>
<dbReference type="PROSITE" id="PS00681">
    <property type="entry name" value="CHAPERONINS_CPN10"/>
    <property type="match status" value="1"/>
</dbReference>
<comment type="function">
    <text evidence="3 4">Together with the chaperonin GroEL, plays an essential role in assisting protein folding. The GroEL-GroES system forms a nano-cage that allows encapsulation of the non-native substrate proteins and provides a physical environment optimized to promote and accelerate protein folding. GroES binds to the apical surface of the GroEL ring, thereby capping the opening of the GroEL channel.</text>
</comment>
<comment type="caution">
    <text evidence="5">The sequence shown here is derived from an EMBL/GenBank/DDBJ whole genome shotgun (WGS) entry which is preliminary data.</text>
</comment>
<dbReference type="FunFam" id="2.30.33.40:FF:000001">
    <property type="entry name" value="10 kDa chaperonin"/>
    <property type="match status" value="1"/>
</dbReference>
<comment type="subcellular location">
    <subcellularLocation>
        <location evidence="3">Cytoplasm</location>
    </subcellularLocation>
</comment>
<dbReference type="SMART" id="SM00883">
    <property type="entry name" value="Cpn10"/>
    <property type="match status" value="1"/>
</dbReference>
<dbReference type="GO" id="GO:0005737">
    <property type="term" value="C:cytoplasm"/>
    <property type="evidence" value="ECO:0007669"/>
    <property type="project" value="UniProtKB-SubCell"/>
</dbReference>
<organism evidence="5 6">
    <name type="scientific">Macrococcus lamae</name>
    <dbReference type="NCBI Taxonomy" id="198484"/>
    <lineage>
        <taxon>Bacteria</taxon>
        <taxon>Bacillati</taxon>
        <taxon>Bacillota</taxon>
        <taxon>Bacilli</taxon>
        <taxon>Bacillales</taxon>
        <taxon>Staphylococcaceae</taxon>
        <taxon>Macrococcus</taxon>
    </lineage>
</organism>
<dbReference type="GO" id="GO:0044183">
    <property type="term" value="F:protein folding chaperone"/>
    <property type="evidence" value="ECO:0007669"/>
    <property type="project" value="InterPro"/>
</dbReference>
<keyword evidence="3" id="KW-0963">Cytoplasm</keyword>
<evidence type="ECO:0000256" key="1">
    <source>
        <dbReference type="ARBA" id="ARBA00006975"/>
    </source>
</evidence>
<evidence type="ECO:0000313" key="5">
    <source>
        <dbReference type="EMBL" id="TDM12139.1"/>
    </source>
</evidence>